<dbReference type="Pfam" id="PF02153">
    <property type="entry name" value="PDH_N"/>
    <property type="match status" value="1"/>
</dbReference>
<dbReference type="GO" id="GO:0070403">
    <property type="term" value="F:NAD+ binding"/>
    <property type="evidence" value="ECO:0007669"/>
    <property type="project" value="InterPro"/>
</dbReference>
<dbReference type="PANTHER" id="PTHR21363:SF0">
    <property type="entry name" value="PREPHENATE DEHYDROGENASE [NADP(+)]"/>
    <property type="match status" value="1"/>
</dbReference>
<dbReference type="EC" id="1.3.1.43" evidence="3"/>
<dbReference type="InterPro" id="IPR046826">
    <property type="entry name" value="PDH_N"/>
</dbReference>
<gene>
    <name evidence="3" type="primary">tyrC_19</name>
    <name evidence="3" type="ORF">SDC9_154728</name>
</gene>
<dbReference type="InterPro" id="IPR003099">
    <property type="entry name" value="Prephen_DH"/>
</dbReference>
<evidence type="ECO:0000259" key="2">
    <source>
        <dbReference type="PROSITE" id="PS51176"/>
    </source>
</evidence>
<dbReference type="EMBL" id="VSSQ01053430">
    <property type="protein sequence ID" value="MPN07458.1"/>
    <property type="molecule type" value="Genomic_DNA"/>
</dbReference>
<keyword evidence="1 3" id="KW-0560">Oxidoreductase</keyword>
<dbReference type="Gene3D" id="1.10.3660.10">
    <property type="entry name" value="6-phosphogluconate dehydrogenase C-terminal like domain"/>
    <property type="match status" value="1"/>
</dbReference>
<comment type="caution">
    <text evidence="3">The sequence shown here is derived from an EMBL/GenBank/DDBJ whole genome shotgun (WGS) entry which is preliminary data.</text>
</comment>
<proteinExistence type="predicted"/>
<dbReference type="SUPFAM" id="SSF51735">
    <property type="entry name" value="NAD(P)-binding Rossmann-fold domains"/>
    <property type="match status" value="1"/>
</dbReference>
<dbReference type="InterPro" id="IPR036291">
    <property type="entry name" value="NAD(P)-bd_dom_sf"/>
</dbReference>
<organism evidence="3">
    <name type="scientific">bioreactor metagenome</name>
    <dbReference type="NCBI Taxonomy" id="1076179"/>
    <lineage>
        <taxon>unclassified sequences</taxon>
        <taxon>metagenomes</taxon>
        <taxon>ecological metagenomes</taxon>
    </lineage>
</organism>
<name>A0A645EZH3_9ZZZZ</name>
<dbReference type="GO" id="GO:0006571">
    <property type="term" value="P:tyrosine biosynthetic process"/>
    <property type="evidence" value="ECO:0007669"/>
    <property type="project" value="InterPro"/>
</dbReference>
<feature type="domain" description="Prephenate/arogenate dehydrogenase" evidence="2">
    <location>
        <begin position="1"/>
        <end position="172"/>
    </location>
</feature>
<dbReference type="Gene3D" id="3.40.50.720">
    <property type="entry name" value="NAD(P)-binding Rossmann-like Domain"/>
    <property type="match status" value="1"/>
</dbReference>
<dbReference type="Pfam" id="PF20463">
    <property type="entry name" value="PDH_C"/>
    <property type="match status" value="1"/>
</dbReference>
<dbReference type="AlphaFoldDB" id="A0A645EZH3"/>
<dbReference type="GO" id="GO:0047794">
    <property type="term" value="F:cyclohexadienyl dehydrogenase activity"/>
    <property type="evidence" value="ECO:0007669"/>
    <property type="project" value="UniProtKB-EC"/>
</dbReference>
<dbReference type="SUPFAM" id="SSF48179">
    <property type="entry name" value="6-phosphogluconate dehydrogenase C-terminal domain-like"/>
    <property type="match status" value="1"/>
</dbReference>
<protein>
    <submittedName>
        <fullName evidence="3">Cyclohexadienyl dehydrogenase</fullName>
        <ecNumber evidence="3">1.3.1.43</ecNumber>
    </submittedName>
</protein>
<dbReference type="GO" id="GO:0008977">
    <property type="term" value="F:prephenate dehydrogenase (NAD+) activity"/>
    <property type="evidence" value="ECO:0007669"/>
    <property type="project" value="InterPro"/>
</dbReference>
<evidence type="ECO:0000313" key="3">
    <source>
        <dbReference type="EMBL" id="MPN07458.1"/>
    </source>
</evidence>
<dbReference type="InterPro" id="IPR008927">
    <property type="entry name" value="6-PGluconate_DH-like_C_sf"/>
</dbReference>
<reference evidence="3" key="1">
    <citation type="submission" date="2019-08" db="EMBL/GenBank/DDBJ databases">
        <authorList>
            <person name="Kucharzyk K."/>
            <person name="Murdoch R.W."/>
            <person name="Higgins S."/>
            <person name="Loffler F."/>
        </authorList>
    </citation>
    <scope>NUCLEOTIDE SEQUENCE</scope>
</reference>
<sequence>MAGTENNGCRAAFPELYHNAEVFVTVTAQSDPAAVDRVAAFWSELGTRVRRIEPDAHDRLVAHTSHISHILALALTLTVLDCDDPEEEALRYSGCATGFRDTSRIASSSPTMWREIIANNRPAVLDAARGFEKIYRQLIQTIAAGDFDAFEAQFARGKALRDAWMAYKKQAAADRSR</sequence>
<evidence type="ECO:0000256" key="1">
    <source>
        <dbReference type="ARBA" id="ARBA00023002"/>
    </source>
</evidence>
<dbReference type="PROSITE" id="PS51176">
    <property type="entry name" value="PDH_ADH"/>
    <property type="match status" value="1"/>
</dbReference>
<dbReference type="InterPro" id="IPR050812">
    <property type="entry name" value="Preph/Arog_dehydrog"/>
</dbReference>
<dbReference type="GO" id="GO:0004665">
    <property type="term" value="F:prephenate dehydrogenase (NADP+) activity"/>
    <property type="evidence" value="ECO:0007669"/>
    <property type="project" value="InterPro"/>
</dbReference>
<accession>A0A645EZH3</accession>
<dbReference type="PANTHER" id="PTHR21363">
    <property type="entry name" value="PREPHENATE DEHYDROGENASE"/>
    <property type="match status" value="1"/>
</dbReference>
<dbReference type="InterPro" id="IPR046825">
    <property type="entry name" value="PDH_C"/>
</dbReference>